<sequence>MSKTIYRAFGIRYKQNYAKTKEVELPGGGSNIYLEELSFKFYHPEDLKFKGVIGKLEVKNDMIILRLGFQGGESDKREKALKSKRSWNQLNLKNVLNEKIVLDKNIEIQFIWQGYNNKDEVTGYMPETTGKSILISP</sequence>
<evidence type="ECO:0000313" key="2">
    <source>
        <dbReference type="Proteomes" id="UP000295814"/>
    </source>
</evidence>
<protein>
    <submittedName>
        <fullName evidence="1">Uncharacterized protein</fullName>
    </submittedName>
</protein>
<comment type="caution">
    <text evidence="1">The sequence shown here is derived from an EMBL/GenBank/DDBJ whole genome shotgun (WGS) entry which is preliminary data.</text>
</comment>
<organism evidence="1 2">
    <name type="scientific">Seonamhaeicola sediminis</name>
    <dbReference type="NCBI Taxonomy" id="2528206"/>
    <lineage>
        <taxon>Bacteria</taxon>
        <taxon>Pseudomonadati</taxon>
        <taxon>Bacteroidota</taxon>
        <taxon>Flavobacteriia</taxon>
        <taxon>Flavobacteriales</taxon>
        <taxon>Flavobacteriaceae</taxon>
    </lineage>
</organism>
<reference evidence="1 2" key="1">
    <citation type="submission" date="2019-07" db="EMBL/GenBank/DDBJ databases">
        <title>Seonamhaeicola sp. W255 draft genome.</title>
        <authorList>
            <person name="Zhang X.-Y."/>
            <person name="Zhang R."/>
            <person name="Zhong Y.-L."/>
            <person name="Du Z.-J."/>
        </authorList>
    </citation>
    <scope>NUCLEOTIDE SEQUENCE [LARGE SCALE GENOMIC DNA]</scope>
    <source>
        <strain evidence="1 2">W255</strain>
    </source>
</reference>
<accession>A0A562YCF4</accession>
<gene>
    <name evidence="1" type="ORF">E1J38_011785</name>
</gene>
<proteinExistence type="predicted"/>
<dbReference type="AlphaFoldDB" id="A0A562YCF4"/>
<dbReference type="EMBL" id="SMZJ02000007">
    <property type="protein sequence ID" value="TWO31751.1"/>
    <property type="molecule type" value="Genomic_DNA"/>
</dbReference>
<dbReference type="Proteomes" id="UP000295814">
    <property type="component" value="Unassembled WGS sequence"/>
</dbReference>
<dbReference type="RefSeq" id="WP_133357052.1">
    <property type="nucleotide sequence ID" value="NZ_SMZJ02000007.1"/>
</dbReference>
<evidence type="ECO:0000313" key="1">
    <source>
        <dbReference type="EMBL" id="TWO31751.1"/>
    </source>
</evidence>
<name>A0A562YCF4_9FLAO</name>
<keyword evidence="2" id="KW-1185">Reference proteome</keyword>